<dbReference type="Gene3D" id="1.20.140.10">
    <property type="entry name" value="Butyryl-CoA Dehydrogenase, subunit A, domain 3"/>
    <property type="match status" value="1"/>
</dbReference>
<dbReference type="InterPro" id="IPR006091">
    <property type="entry name" value="Acyl-CoA_Oxase/DH_mid-dom"/>
</dbReference>
<keyword evidence="3 8" id="KW-0285">Flavoprotein</keyword>
<dbReference type="EMBL" id="CP026095">
    <property type="protein sequence ID" value="AZV43464.1"/>
    <property type="molecule type" value="Genomic_DNA"/>
</dbReference>
<dbReference type="AlphaFoldDB" id="A0A3T0KTF2"/>
<name>A0A3T0KTF2_9BACI</name>
<dbReference type="GO" id="GO:0003995">
    <property type="term" value="F:acyl-CoA dehydrogenase activity"/>
    <property type="evidence" value="ECO:0007669"/>
    <property type="project" value="InterPro"/>
</dbReference>
<evidence type="ECO:0000256" key="1">
    <source>
        <dbReference type="ARBA" id="ARBA00001974"/>
    </source>
</evidence>
<dbReference type="PIRSF" id="PIRSF016578">
    <property type="entry name" value="HsaA"/>
    <property type="match status" value="1"/>
</dbReference>
<dbReference type="InterPro" id="IPR006089">
    <property type="entry name" value="Acyl-CoA_DH_CS"/>
</dbReference>
<dbReference type="FunFam" id="1.10.540.10:FF:000002">
    <property type="entry name" value="Acyl-CoA dehydrogenase FadE19"/>
    <property type="match status" value="1"/>
</dbReference>
<dbReference type="InterPro" id="IPR009075">
    <property type="entry name" value="AcylCo_DH/oxidase_C"/>
</dbReference>
<sequence>MCLEFTEEQEMMQKMVRNFAQNEIAPFVETMEETDEYPLHIIRKMGEYGLMGIPIPQEYGGAGADFTSYILTINEIAKVSATLGVILSVHTSVGTNPILYFGTEEQKQKYIPKLASGEYIGAFALTEPNAGSDAGRIRTSAVKKGDKYILNGSKIFITNGGAADTYVTFAVTDPTAGTRGISAFIVEKNTPGFTVGKKERKMGLHGSNTTELIFENAEVPAENLLGQEGEGFKIAMANLDVGRIGIAAQGLGIAEAALEYSIQYAKERIQFGKPLAANQGVAFKIADMATEVEAAKLFVYRAAKLRSQGIKCGKEASMAKRYATDTAMKNAMEAIQIYGGYGYTKDYPVERLFRDAKVTQIYEGTNEIQRLVISKYLLGDQPKAQNTQSKNAGQTVSV</sequence>
<comment type="cofactor">
    <cofactor evidence="1 8">
        <name>FAD</name>
        <dbReference type="ChEBI" id="CHEBI:57692"/>
    </cofactor>
</comment>
<reference evidence="9 10" key="1">
    <citation type="submission" date="2018-01" db="EMBL/GenBank/DDBJ databases">
        <title>Bacillus asahii Genome sequencing and assembly.</title>
        <authorList>
            <person name="Jiang H."/>
            <person name="Feng Y."/>
            <person name="Zhao F."/>
            <person name="Lin X."/>
        </authorList>
    </citation>
    <scope>NUCLEOTIDE SEQUENCE [LARGE SCALE GENOMIC DNA]</scope>
    <source>
        <strain evidence="9 10">OM18</strain>
    </source>
</reference>
<dbReference type="Pfam" id="PF02771">
    <property type="entry name" value="Acyl-CoA_dh_N"/>
    <property type="match status" value="1"/>
</dbReference>
<comment type="similarity">
    <text evidence="2 8">Belongs to the acyl-CoA dehydrogenase family.</text>
</comment>
<proteinExistence type="inferred from homology"/>
<dbReference type="Proteomes" id="UP000283095">
    <property type="component" value="Chromosome"/>
</dbReference>
<dbReference type="InterPro" id="IPR037069">
    <property type="entry name" value="AcylCoA_DH/ox_N_sf"/>
</dbReference>
<evidence type="ECO:0000256" key="3">
    <source>
        <dbReference type="ARBA" id="ARBA00022630"/>
    </source>
</evidence>
<dbReference type="InterPro" id="IPR013786">
    <property type="entry name" value="AcylCoA_DH/ox_N"/>
</dbReference>
<evidence type="ECO:0000256" key="7">
    <source>
        <dbReference type="ARBA" id="ARBA00067585"/>
    </source>
</evidence>
<dbReference type="InterPro" id="IPR036250">
    <property type="entry name" value="AcylCo_DH-like_C"/>
</dbReference>
<dbReference type="OrthoDB" id="9802447at2"/>
<dbReference type="KEGG" id="pasa:BAOM_2855"/>
<evidence type="ECO:0000256" key="5">
    <source>
        <dbReference type="ARBA" id="ARBA00023002"/>
    </source>
</evidence>
<evidence type="ECO:0000256" key="4">
    <source>
        <dbReference type="ARBA" id="ARBA00022827"/>
    </source>
</evidence>
<evidence type="ECO:0000256" key="6">
    <source>
        <dbReference type="ARBA" id="ARBA00052546"/>
    </source>
</evidence>
<dbReference type="GO" id="GO:0050660">
    <property type="term" value="F:flavin adenine dinucleotide binding"/>
    <property type="evidence" value="ECO:0007669"/>
    <property type="project" value="InterPro"/>
</dbReference>
<dbReference type="Gene3D" id="2.40.110.10">
    <property type="entry name" value="Butyryl-CoA Dehydrogenase, subunit A, domain 2"/>
    <property type="match status" value="1"/>
</dbReference>
<protein>
    <recommendedName>
        <fullName evidence="7">Acyl-CoA dehydrogenase</fullName>
    </recommendedName>
</protein>
<keyword evidence="5 8" id="KW-0560">Oxidoreductase</keyword>
<keyword evidence="4 8" id="KW-0274">FAD</keyword>
<evidence type="ECO:0000256" key="8">
    <source>
        <dbReference type="RuleBase" id="RU362125"/>
    </source>
</evidence>
<dbReference type="InterPro" id="IPR009100">
    <property type="entry name" value="AcylCoA_DH/oxidase_NM_dom_sf"/>
</dbReference>
<dbReference type="CDD" id="cd01158">
    <property type="entry name" value="SCAD_SBCAD"/>
    <property type="match status" value="1"/>
</dbReference>
<dbReference type="PROSITE" id="PS00073">
    <property type="entry name" value="ACYL_COA_DH_2"/>
    <property type="match status" value="1"/>
</dbReference>
<evidence type="ECO:0000256" key="2">
    <source>
        <dbReference type="ARBA" id="ARBA00009347"/>
    </source>
</evidence>
<evidence type="ECO:0000313" key="10">
    <source>
        <dbReference type="Proteomes" id="UP000283095"/>
    </source>
</evidence>
<dbReference type="Pfam" id="PF00441">
    <property type="entry name" value="Acyl-CoA_dh_1"/>
    <property type="match status" value="1"/>
</dbReference>
<dbReference type="PANTHER" id="PTHR43884">
    <property type="entry name" value="ACYL-COA DEHYDROGENASE"/>
    <property type="match status" value="1"/>
</dbReference>
<dbReference type="Pfam" id="PF02770">
    <property type="entry name" value="Acyl-CoA_dh_M"/>
    <property type="match status" value="1"/>
</dbReference>
<dbReference type="FunFam" id="1.20.140.10:FF:000004">
    <property type="entry name" value="Acyl-CoA dehydrogenase FadE25"/>
    <property type="match status" value="1"/>
</dbReference>
<organism evidence="9 10">
    <name type="scientific">Peribacillus asahii</name>
    <dbReference type="NCBI Taxonomy" id="228899"/>
    <lineage>
        <taxon>Bacteria</taxon>
        <taxon>Bacillati</taxon>
        <taxon>Bacillota</taxon>
        <taxon>Bacilli</taxon>
        <taxon>Bacillales</taxon>
        <taxon>Bacillaceae</taxon>
        <taxon>Peribacillus</taxon>
    </lineage>
</organism>
<gene>
    <name evidence="9" type="ORF">BAOM_2855</name>
</gene>
<dbReference type="InterPro" id="IPR046373">
    <property type="entry name" value="Acyl-CoA_Oxase/DH_mid-dom_sf"/>
</dbReference>
<dbReference type="SUPFAM" id="SSF56645">
    <property type="entry name" value="Acyl-CoA dehydrogenase NM domain-like"/>
    <property type="match status" value="1"/>
</dbReference>
<dbReference type="RefSeq" id="WP_127760648.1">
    <property type="nucleotide sequence ID" value="NZ_CP026095.1"/>
</dbReference>
<dbReference type="Gene3D" id="1.10.540.10">
    <property type="entry name" value="Acyl-CoA dehydrogenase/oxidase, N-terminal domain"/>
    <property type="match status" value="1"/>
</dbReference>
<evidence type="ECO:0000313" key="9">
    <source>
        <dbReference type="EMBL" id="AZV43464.1"/>
    </source>
</evidence>
<comment type="catalytic activity">
    <reaction evidence="6">
        <text>a 2,3-saturated acyl-CoA + A = a 2,3-dehydroacyl-CoA + AH2</text>
        <dbReference type="Rhea" id="RHEA:48608"/>
        <dbReference type="ChEBI" id="CHEBI:13193"/>
        <dbReference type="ChEBI" id="CHEBI:17499"/>
        <dbReference type="ChEBI" id="CHEBI:60015"/>
        <dbReference type="ChEBI" id="CHEBI:65111"/>
    </reaction>
</comment>
<dbReference type="FunFam" id="2.40.110.10:FF:000001">
    <property type="entry name" value="Acyl-CoA dehydrogenase, mitochondrial"/>
    <property type="match status" value="1"/>
</dbReference>
<dbReference type="SUPFAM" id="SSF47203">
    <property type="entry name" value="Acyl-CoA dehydrogenase C-terminal domain-like"/>
    <property type="match status" value="1"/>
</dbReference>
<dbReference type="PANTHER" id="PTHR43884:SF12">
    <property type="entry name" value="ISOVALERYL-COA DEHYDROGENASE, MITOCHONDRIAL-RELATED"/>
    <property type="match status" value="1"/>
</dbReference>
<accession>A0A3T0KTF2</accession>